<name>A0ACB9T407_HOLOL</name>
<protein>
    <submittedName>
        <fullName evidence="1">Uncharacterized protein</fullName>
    </submittedName>
</protein>
<organism evidence="1 2">
    <name type="scientific">Holotrichia oblita</name>
    <name type="common">Chafer beetle</name>
    <dbReference type="NCBI Taxonomy" id="644536"/>
    <lineage>
        <taxon>Eukaryota</taxon>
        <taxon>Metazoa</taxon>
        <taxon>Ecdysozoa</taxon>
        <taxon>Arthropoda</taxon>
        <taxon>Hexapoda</taxon>
        <taxon>Insecta</taxon>
        <taxon>Pterygota</taxon>
        <taxon>Neoptera</taxon>
        <taxon>Endopterygota</taxon>
        <taxon>Coleoptera</taxon>
        <taxon>Polyphaga</taxon>
        <taxon>Scarabaeiformia</taxon>
        <taxon>Scarabaeidae</taxon>
        <taxon>Melolonthinae</taxon>
        <taxon>Holotrichia</taxon>
    </lineage>
</organism>
<comment type="caution">
    <text evidence="1">The sequence shown here is derived from an EMBL/GenBank/DDBJ whole genome shotgun (WGS) entry which is preliminary data.</text>
</comment>
<accession>A0ACB9T407</accession>
<evidence type="ECO:0000313" key="2">
    <source>
        <dbReference type="Proteomes" id="UP001056778"/>
    </source>
</evidence>
<gene>
    <name evidence="1" type="ORF">MML48_5g00016717</name>
</gene>
<evidence type="ECO:0000313" key="1">
    <source>
        <dbReference type="EMBL" id="KAI4461551.1"/>
    </source>
</evidence>
<keyword evidence="2" id="KW-1185">Reference proteome</keyword>
<dbReference type="Proteomes" id="UP001056778">
    <property type="component" value="Chromosome 5"/>
</dbReference>
<reference evidence="1" key="1">
    <citation type="submission" date="2022-04" db="EMBL/GenBank/DDBJ databases">
        <title>Chromosome-scale genome assembly of Holotrichia oblita Faldermann.</title>
        <authorList>
            <person name="Rongchong L."/>
        </authorList>
    </citation>
    <scope>NUCLEOTIDE SEQUENCE</scope>
    <source>
        <strain evidence="1">81SQS9</strain>
    </source>
</reference>
<dbReference type="EMBL" id="CM043019">
    <property type="protein sequence ID" value="KAI4461551.1"/>
    <property type="molecule type" value="Genomic_DNA"/>
</dbReference>
<sequence length="191" mass="20733">MTSRKYGLPPQYPSLGRRGSNTPALPVMVPSSNSQMTQNRSRSLDGLLDSEPMLKGKDAPTVVLTPSSIPVSTEIIPSECVTQLETSDLPVKSLESNEFSAEKPSSINGTATDHCAVEPDVSTCTNSGSLNRGSSNNKQQNCEQNLELSDETACDINKASMLSLNSNSSDFKRKRNFMDKCVNKVRSLMKK</sequence>
<proteinExistence type="predicted"/>